<accession>A0A0C2WY00</accession>
<keyword evidence="2" id="KW-1185">Reference proteome</keyword>
<dbReference type="AlphaFoldDB" id="A0A0C2WY00"/>
<dbReference type="InParanoid" id="A0A0C2WY00"/>
<gene>
    <name evidence="1" type="ORF">M378DRAFT_859858</name>
</gene>
<dbReference type="Proteomes" id="UP000054549">
    <property type="component" value="Unassembled WGS sequence"/>
</dbReference>
<evidence type="ECO:0000313" key="2">
    <source>
        <dbReference type="Proteomes" id="UP000054549"/>
    </source>
</evidence>
<sequence length="93" mass="11127">MNACMPDPTCAYKSKCMNIQRIIQLRPITKKRRYGMSWRDLRFLKQYHRSLHQCIPPLSTDVKHYNQPVSVELTVQRLAVCCSLHRFSPYWWG</sequence>
<protein>
    <submittedName>
        <fullName evidence="1">Uncharacterized protein</fullName>
    </submittedName>
</protein>
<evidence type="ECO:0000313" key="1">
    <source>
        <dbReference type="EMBL" id="KIL61273.1"/>
    </source>
</evidence>
<organism evidence="1 2">
    <name type="scientific">Amanita muscaria (strain Koide BX008)</name>
    <dbReference type="NCBI Taxonomy" id="946122"/>
    <lineage>
        <taxon>Eukaryota</taxon>
        <taxon>Fungi</taxon>
        <taxon>Dikarya</taxon>
        <taxon>Basidiomycota</taxon>
        <taxon>Agaricomycotina</taxon>
        <taxon>Agaricomycetes</taxon>
        <taxon>Agaricomycetidae</taxon>
        <taxon>Agaricales</taxon>
        <taxon>Pluteineae</taxon>
        <taxon>Amanitaceae</taxon>
        <taxon>Amanita</taxon>
    </lineage>
</organism>
<proteinExistence type="predicted"/>
<reference evidence="1 2" key="1">
    <citation type="submission" date="2014-04" db="EMBL/GenBank/DDBJ databases">
        <title>Evolutionary Origins and Diversification of the Mycorrhizal Mutualists.</title>
        <authorList>
            <consortium name="DOE Joint Genome Institute"/>
            <consortium name="Mycorrhizal Genomics Consortium"/>
            <person name="Kohler A."/>
            <person name="Kuo A."/>
            <person name="Nagy L.G."/>
            <person name="Floudas D."/>
            <person name="Copeland A."/>
            <person name="Barry K.W."/>
            <person name="Cichocki N."/>
            <person name="Veneault-Fourrey C."/>
            <person name="LaButti K."/>
            <person name="Lindquist E.A."/>
            <person name="Lipzen A."/>
            <person name="Lundell T."/>
            <person name="Morin E."/>
            <person name="Murat C."/>
            <person name="Riley R."/>
            <person name="Ohm R."/>
            <person name="Sun H."/>
            <person name="Tunlid A."/>
            <person name="Henrissat B."/>
            <person name="Grigoriev I.V."/>
            <person name="Hibbett D.S."/>
            <person name="Martin F."/>
        </authorList>
    </citation>
    <scope>NUCLEOTIDE SEQUENCE [LARGE SCALE GENOMIC DNA]</scope>
    <source>
        <strain evidence="1 2">Koide BX008</strain>
    </source>
</reference>
<dbReference type="HOGENOM" id="CLU_2399226_0_0_1"/>
<name>A0A0C2WY00_AMAMK</name>
<dbReference type="EMBL" id="KN818286">
    <property type="protein sequence ID" value="KIL61273.1"/>
    <property type="molecule type" value="Genomic_DNA"/>
</dbReference>